<proteinExistence type="predicted"/>
<dbReference type="EMBL" id="GBRH01160876">
    <property type="protein sequence ID" value="JAE37020.1"/>
    <property type="molecule type" value="Transcribed_RNA"/>
</dbReference>
<name>A0A0A9HIM4_ARUDO</name>
<accession>A0A0A9HIM4</accession>
<sequence length="33" mass="3858">MKVVTQELALYYCNGGGFNFLGHESERKIRHIF</sequence>
<dbReference type="AlphaFoldDB" id="A0A0A9HIM4"/>
<evidence type="ECO:0000313" key="1">
    <source>
        <dbReference type="EMBL" id="JAE37020.1"/>
    </source>
</evidence>
<protein>
    <submittedName>
        <fullName evidence="1">Uncharacterized protein</fullName>
    </submittedName>
</protein>
<reference evidence="1" key="2">
    <citation type="journal article" date="2015" name="Data Brief">
        <title>Shoot transcriptome of the giant reed, Arundo donax.</title>
        <authorList>
            <person name="Barrero R.A."/>
            <person name="Guerrero F.D."/>
            <person name="Moolhuijzen P."/>
            <person name="Goolsby J.A."/>
            <person name="Tidwell J."/>
            <person name="Bellgard S.E."/>
            <person name="Bellgard M.I."/>
        </authorList>
    </citation>
    <scope>NUCLEOTIDE SEQUENCE</scope>
    <source>
        <tissue evidence="1">Shoot tissue taken approximately 20 cm above the soil surface</tissue>
    </source>
</reference>
<organism evidence="1">
    <name type="scientific">Arundo donax</name>
    <name type="common">Giant reed</name>
    <name type="synonym">Donax arundinaceus</name>
    <dbReference type="NCBI Taxonomy" id="35708"/>
    <lineage>
        <taxon>Eukaryota</taxon>
        <taxon>Viridiplantae</taxon>
        <taxon>Streptophyta</taxon>
        <taxon>Embryophyta</taxon>
        <taxon>Tracheophyta</taxon>
        <taxon>Spermatophyta</taxon>
        <taxon>Magnoliopsida</taxon>
        <taxon>Liliopsida</taxon>
        <taxon>Poales</taxon>
        <taxon>Poaceae</taxon>
        <taxon>PACMAD clade</taxon>
        <taxon>Arundinoideae</taxon>
        <taxon>Arundineae</taxon>
        <taxon>Arundo</taxon>
    </lineage>
</organism>
<reference evidence="1" key="1">
    <citation type="submission" date="2014-09" db="EMBL/GenBank/DDBJ databases">
        <authorList>
            <person name="Magalhaes I.L.F."/>
            <person name="Oliveira U."/>
            <person name="Santos F.R."/>
            <person name="Vidigal T.H.D.A."/>
            <person name="Brescovit A.D."/>
            <person name="Santos A.J."/>
        </authorList>
    </citation>
    <scope>NUCLEOTIDE SEQUENCE</scope>
    <source>
        <tissue evidence="1">Shoot tissue taken approximately 20 cm above the soil surface</tissue>
    </source>
</reference>